<evidence type="ECO:0000313" key="3">
    <source>
        <dbReference type="EMBL" id="SJZ31608.1"/>
    </source>
</evidence>
<dbReference type="NCBIfam" id="NF033563">
    <property type="entry name" value="transpos_IS30"/>
    <property type="match status" value="1"/>
</dbReference>
<dbReference type="EMBL" id="FUWO01000001">
    <property type="protein sequence ID" value="SJZ31608.1"/>
    <property type="molecule type" value="Genomic_DNA"/>
</dbReference>
<dbReference type="PANTHER" id="PTHR10948">
    <property type="entry name" value="TRANSPOSASE"/>
    <property type="match status" value="1"/>
</dbReference>
<dbReference type="GO" id="GO:0003676">
    <property type="term" value="F:nucleic acid binding"/>
    <property type="evidence" value="ECO:0007669"/>
    <property type="project" value="InterPro"/>
</dbReference>
<name>A0A1T4JN81_9LACT</name>
<feature type="domain" description="Integrase catalytic" evidence="2">
    <location>
        <begin position="170"/>
        <end position="325"/>
    </location>
</feature>
<dbReference type="Gene3D" id="3.30.420.10">
    <property type="entry name" value="Ribonuclease H-like superfamily/Ribonuclease H"/>
    <property type="match status" value="1"/>
</dbReference>
<dbReference type="InterPro" id="IPR025246">
    <property type="entry name" value="IS30-like_HTH"/>
</dbReference>
<dbReference type="InterPro" id="IPR036397">
    <property type="entry name" value="RNaseH_sf"/>
</dbReference>
<dbReference type="InterPro" id="IPR001584">
    <property type="entry name" value="Integrase_cat-core"/>
</dbReference>
<gene>
    <name evidence="3" type="ORF">SAMN02746011_00228</name>
</gene>
<dbReference type="GO" id="GO:0004803">
    <property type="term" value="F:transposase activity"/>
    <property type="evidence" value="ECO:0007669"/>
    <property type="project" value="TreeGrafter"/>
</dbReference>
<protein>
    <submittedName>
        <fullName evidence="3">Transposase and inactivated derivatives, IS30 family</fullName>
    </submittedName>
</protein>
<dbReference type="OrthoDB" id="2138131at2"/>
<reference evidence="4" key="1">
    <citation type="submission" date="2017-02" db="EMBL/GenBank/DDBJ databases">
        <authorList>
            <person name="Varghese N."/>
            <person name="Submissions S."/>
        </authorList>
    </citation>
    <scope>NUCLEOTIDE SEQUENCE [LARGE SCALE GENOMIC DNA]</scope>
    <source>
        <strain evidence="4">DSM 15739</strain>
    </source>
</reference>
<dbReference type="GO" id="GO:0006310">
    <property type="term" value="P:DNA recombination"/>
    <property type="evidence" value="ECO:0007669"/>
    <property type="project" value="UniProtKB-KW"/>
</dbReference>
<dbReference type="GO" id="GO:0005829">
    <property type="term" value="C:cytosol"/>
    <property type="evidence" value="ECO:0007669"/>
    <property type="project" value="TreeGrafter"/>
</dbReference>
<organism evidence="3 4">
    <name type="scientific">Globicatella sulfidifaciens DSM 15739</name>
    <dbReference type="NCBI Taxonomy" id="1121925"/>
    <lineage>
        <taxon>Bacteria</taxon>
        <taxon>Bacillati</taxon>
        <taxon>Bacillota</taxon>
        <taxon>Bacilli</taxon>
        <taxon>Lactobacillales</taxon>
        <taxon>Aerococcaceae</taxon>
        <taxon>Globicatella</taxon>
    </lineage>
</organism>
<keyword evidence="1" id="KW-0233">DNA recombination</keyword>
<keyword evidence="4" id="KW-1185">Reference proteome</keyword>
<dbReference type="PROSITE" id="PS50994">
    <property type="entry name" value="INTEGRASE"/>
    <property type="match status" value="1"/>
</dbReference>
<evidence type="ECO:0000259" key="2">
    <source>
        <dbReference type="PROSITE" id="PS50994"/>
    </source>
</evidence>
<dbReference type="SUPFAM" id="SSF53098">
    <property type="entry name" value="Ribonuclease H-like"/>
    <property type="match status" value="1"/>
</dbReference>
<dbReference type="InterPro" id="IPR051917">
    <property type="entry name" value="Transposase-Integrase"/>
</dbReference>
<sequence>MYHHYNSFSAESKTRNKHLTLDDRHNIERWHRSGKSNREIARLLDKAPQTIHNEIKRGVVLQQVRKGRFKKMYSAEYAHSQYLNQRDKCGRKVSLYKETKETLVHFLTEMKYSPEMIVHSNLVSVPVSTIYYWIHNGHLGLTSNDLLYPRKSKKKRKNTTSQFRVKGQSIEMRPEVINQRGEYGHYEIDTVILTRKTNKCLLVLTDRRTRHQIIRLIPNKQAASVNNALLDILNEYAIKSITADNGVEFFRLHEVFPYEHIYYAHPYCSYEHGTNENHNRLIRRFLPKGTTDVTELEVKKIENWINHYPKRIFNYKSPFEMMNAG</sequence>
<dbReference type="InterPro" id="IPR012337">
    <property type="entry name" value="RNaseH-like_sf"/>
</dbReference>
<proteinExistence type="predicted"/>
<dbReference type="AlphaFoldDB" id="A0A1T4JN81"/>
<dbReference type="Pfam" id="PF13936">
    <property type="entry name" value="HTH_38"/>
    <property type="match status" value="1"/>
</dbReference>
<dbReference type="GO" id="GO:0015074">
    <property type="term" value="P:DNA integration"/>
    <property type="evidence" value="ECO:0007669"/>
    <property type="project" value="InterPro"/>
</dbReference>
<dbReference type="Proteomes" id="UP000189941">
    <property type="component" value="Unassembled WGS sequence"/>
</dbReference>
<dbReference type="InterPro" id="IPR053392">
    <property type="entry name" value="Transposase_IS30-like"/>
</dbReference>
<evidence type="ECO:0000256" key="1">
    <source>
        <dbReference type="ARBA" id="ARBA00023172"/>
    </source>
</evidence>
<dbReference type="GO" id="GO:0032196">
    <property type="term" value="P:transposition"/>
    <property type="evidence" value="ECO:0007669"/>
    <property type="project" value="TreeGrafter"/>
</dbReference>
<dbReference type="PANTHER" id="PTHR10948:SF23">
    <property type="entry name" value="TRANSPOSASE INSI FOR INSERTION SEQUENCE ELEMENT IS30A-RELATED"/>
    <property type="match status" value="1"/>
</dbReference>
<dbReference type="RefSeq" id="WP_078755091.1">
    <property type="nucleotide sequence ID" value="NZ_FUWO01000001.1"/>
</dbReference>
<evidence type="ECO:0000313" key="4">
    <source>
        <dbReference type="Proteomes" id="UP000189941"/>
    </source>
</evidence>
<accession>A0A1T4JN81</accession>